<sequence length="153" mass="15781">METWGEPPVEAPAAESGPGGERPRGPWGLGVGQGAGSARPGAQGSGEGTAARRSCGRQGVAGGPEGRGGPALERPGADPEARAAAARGGSGRARVPPLKFPVMLACLLSVLPNERSFQNAAKSNNLELMEKLFEKKVNMNAVNNMSRNHRCDK</sequence>
<feature type="compositionally biased region" description="Low complexity" evidence="1">
    <location>
        <begin position="82"/>
        <end position="96"/>
    </location>
</feature>
<dbReference type="Proteomes" id="UP001159641">
    <property type="component" value="Unassembled WGS sequence"/>
</dbReference>
<name>A0AB34GMX6_ESCRO</name>
<feature type="region of interest" description="Disordered" evidence="1">
    <location>
        <begin position="1"/>
        <end position="96"/>
    </location>
</feature>
<reference evidence="2 3" key="1">
    <citation type="submission" date="2022-11" db="EMBL/GenBank/DDBJ databases">
        <title>Whole genome sequence of Eschrichtius robustus ER-17-0199.</title>
        <authorList>
            <person name="Bruniche-Olsen A."/>
            <person name="Black A.N."/>
            <person name="Fields C.J."/>
            <person name="Walden K."/>
            <person name="Dewoody J.A."/>
        </authorList>
    </citation>
    <scope>NUCLEOTIDE SEQUENCE [LARGE SCALE GENOMIC DNA]</scope>
    <source>
        <strain evidence="2">ER-17-0199</strain>
        <tissue evidence="2">Blubber</tissue>
    </source>
</reference>
<dbReference type="EMBL" id="JAIQCJ010002137">
    <property type="protein sequence ID" value="KAJ8781907.1"/>
    <property type="molecule type" value="Genomic_DNA"/>
</dbReference>
<dbReference type="AlphaFoldDB" id="A0AB34GMX6"/>
<accession>A0AB34GMX6</accession>
<protein>
    <submittedName>
        <fullName evidence="2">Uncharacterized protein</fullName>
    </submittedName>
</protein>
<gene>
    <name evidence="2" type="ORF">J1605_010655</name>
</gene>
<organism evidence="2 3">
    <name type="scientific">Eschrichtius robustus</name>
    <name type="common">California gray whale</name>
    <name type="synonym">Eschrichtius gibbosus</name>
    <dbReference type="NCBI Taxonomy" id="9764"/>
    <lineage>
        <taxon>Eukaryota</taxon>
        <taxon>Metazoa</taxon>
        <taxon>Chordata</taxon>
        <taxon>Craniata</taxon>
        <taxon>Vertebrata</taxon>
        <taxon>Euteleostomi</taxon>
        <taxon>Mammalia</taxon>
        <taxon>Eutheria</taxon>
        <taxon>Laurasiatheria</taxon>
        <taxon>Artiodactyla</taxon>
        <taxon>Whippomorpha</taxon>
        <taxon>Cetacea</taxon>
        <taxon>Mysticeti</taxon>
        <taxon>Eschrichtiidae</taxon>
        <taxon>Eschrichtius</taxon>
    </lineage>
</organism>
<evidence type="ECO:0000313" key="2">
    <source>
        <dbReference type="EMBL" id="KAJ8781907.1"/>
    </source>
</evidence>
<keyword evidence="3" id="KW-1185">Reference proteome</keyword>
<proteinExistence type="predicted"/>
<feature type="compositionally biased region" description="Gly residues" evidence="1">
    <location>
        <begin position="59"/>
        <end position="69"/>
    </location>
</feature>
<evidence type="ECO:0000313" key="3">
    <source>
        <dbReference type="Proteomes" id="UP001159641"/>
    </source>
</evidence>
<comment type="caution">
    <text evidence="2">The sequence shown here is derived from an EMBL/GenBank/DDBJ whole genome shotgun (WGS) entry which is preliminary data.</text>
</comment>
<evidence type="ECO:0000256" key="1">
    <source>
        <dbReference type="SAM" id="MobiDB-lite"/>
    </source>
</evidence>